<evidence type="ECO:0000256" key="3">
    <source>
        <dbReference type="ARBA" id="ARBA00023004"/>
    </source>
</evidence>
<feature type="domain" description="4Fe-4S ferredoxin-type" evidence="5">
    <location>
        <begin position="202"/>
        <end position="231"/>
    </location>
</feature>
<protein>
    <submittedName>
        <fullName evidence="6">Electron transport complex subunit RsxB</fullName>
    </submittedName>
</protein>
<dbReference type="PANTHER" id="PTHR43687:SF4">
    <property type="entry name" value="BLR5484 PROTEIN"/>
    <property type="match status" value="1"/>
</dbReference>
<evidence type="ECO:0000259" key="5">
    <source>
        <dbReference type="PROSITE" id="PS51379"/>
    </source>
</evidence>
<dbReference type="Pfam" id="PF13187">
    <property type="entry name" value="Fer4_9"/>
    <property type="match status" value="1"/>
</dbReference>
<dbReference type="PROSITE" id="PS00198">
    <property type="entry name" value="4FE4S_FER_1"/>
    <property type="match status" value="3"/>
</dbReference>
<dbReference type="Pfam" id="PF00037">
    <property type="entry name" value="Fer4"/>
    <property type="match status" value="1"/>
</dbReference>
<gene>
    <name evidence="6" type="ORF">MIZ03_0212</name>
</gene>
<accession>A0ABM7MGP5</accession>
<feature type="domain" description="4Fe-4S ferredoxin-type" evidence="5">
    <location>
        <begin position="435"/>
        <end position="464"/>
    </location>
</feature>
<evidence type="ECO:0000256" key="2">
    <source>
        <dbReference type="ARBA" id="ARBA00022723"/>
    </source>
</evidence>
<dbReference type="InterPro" id="IPR050572">
    <property type="entry name" value="Fe-S_Ferredoxin"/>
</dbReference>
<organism evidence="6 7">
    <name type="scientific">Rhodoferax lithotrophicus</name>
    <dbReference type="NCBI Taxonomy" id="2798804"/>
    <lineage>
        <taxon>Bacteria</taxon>
        <taxon>Pseudomonadati</taxon>
        <taxon>Pseudomonadota</taxon>
        <taxon>Betaproteobacteria</taxon>
        <taxon>Burkholderiales</taxon>
        <taxon>Comamonadaceae</taxon>
        <taxon>Rhodoferax</taxon>
    </lineage>
</organism>
<dbReference type="RefSeq" id="WP_223906876.1">
    <property type="nucleotide sequence ID" value="NZ_AP024238.1"/>
</dbReference>
<dbReference type="InterPro" id="IPR017896">
    <property type="entry name" value="4Fe4S_Fe-S-bd"/>
</dbReference>
<dbReference type="Proteomes" id="UP000824366">
    <property type="component" value="Chromosome"/>
</dbReference>
<dbReference type="SUPFAM" id="SSF54862">
    <property type="entry name" value="4Fe-4S ferredoxins"/>
    <property type="match status" value="1"/>
</dbReference>
<name>A0ABM7MGP5_9BURK</name>
<evidence type="ECO:0000313" key="6">
    <source>
        <dbReference type="EMBL" id="BCO25352.1"/>
    </source>
</evidence>
<evidence type="ECO:0000313" key="7">
    <source>
        <dbReference type="Proteomes" id="UP000824366"/>
    </source>
</evidence>
<keyword evidence="1" id="KW-0004">4Fe-4S</keyword>
<evidence type="ECO:0000256" key="1">
    <source>
        <dbReference type="ARBA" id="ARBA00022485"/>
    </source>
</evidence>
<dbReference type="PROSITE" id="PS51379">
    <property type="entry name" value="4FE4S_FER_2"/>
    <property type="match status" value="3"/>
</dbReference>
<dbReference type="InterPro" id="IPR017900">
    <property type="entry name" value="4Fe4S_Fe_S_CS"/>
</dbReference>
<keyword evidence="2" id="KW-0479">Metal-binding</keyword>
<evidence type="ECO:0000256" key="4">
    <source>
        <dbReference type="ARBA" id="ARBA00023014"/>
    </source>
</evidence>
<keyword evidence="4" id="KW-0411">Iron-sulfur</keyword>
<dbReference type="Gene3D" id="3.30.70.20">
    <property type="match status" value="3"/>
</dbReference>
<feature type="domain" description="4Fe-4S ferredoxin-type" evidence="5">
    <location>
        <begin position="403"/>
        <end position="433"/>
    </location>
</feature>
<sequence length="534" mass="56996">MNTANGVDTAMGLTGLTPLPNGAHHSPEVVVFESLGCVLVLGDDASAGDVAQRVAQHQPTVVFAPGVDTREWGHRITAVGRKVTHLHGHMGAFQAEIHVGNEVTDIGVSSRNSSRYFDLVLDLGAQALITDEVKPYGYFSPGRDAAKLAQALVALRTLVGKFAQPRYLSYLPALCAHGASGLTGCSRCLSVCATQAIRCAGNSVKVDPFLCQGCASCAVSCPTGALSLKTSDRQALHDRIQAALASSGKGAALIVHATTLNKQTLLALSNHQVARLQVAPLPALGDELWLRALALGARVLILLDDALPEKTRSLLLDRLGQAQTVLTALGQNPERLAFLKPEALTEYLQKHPRAIPAAATPSAVATLKSWAKFKRIAWVDSLRLMGGDLRANPQMLPTGAPMGSVQVDAKRCTLCFACVNVCPTRALLDRHESTLQLVFQESACVQCGLCVKACPEQVLSLQARIAPEVFAHMTTEVVHQDEPISCTSCKAPFISRQLLESSLKRLQDHPVMAQGGRQTLMTCPACRQREMLAV</sequence>
<dbReference type="EMBL" id="AP024238">
    <property type="protein sequence ID" value="BCO25352.1"/>
    <property type="molecule type" value="Genomic_DNA"/>
</dbReference>
<proteinExistence type="predicted"/>
<reference evidence="6 7" key="1">
    <citation type="journal article" date="2021" name="Microbiol. Spectr.">
        <title>A Single Bacterium Capable of Oxidation and Reduction of Iron at Circumneutral pH.</title>
        <authorList>
            <person name="Kato S."/>
            <person name="Ohkuma M."/>
        </authorList>
    </citation>
    <scope>NUCLEOTIDE SEQUENCE [LARGE SCALE GENOMIC DNA]</scope>
    <source>
        <strain evidence="6 7">MIZ03</strain>
    </source>
</reference>
<dbReference type="PANTHER" id="PTHR43687">
    <property type="entry name" value="ADENYLYLSULFATE REDUCTASE, BETA SUBUNIT"/>
    <property type="match status" value="1"/>
</dbReference>
<keyword evidence="7" id="KW-1185">Reference proteome</keyword>
<keyword evidence="3" id="KW-0408">Iron</keyword>